<feature type="transmembrane region" description="Helical" evidence="1">
    <location>
        <begin position="237"/>
        <end position="254"/>
    </location>
</feature>
<accession>A0ABQ1V546</accession>
<feature type="transmembrane region" description="Helical" evidence="1">
    <location>
        <begin position="301"/>
        <end position="329"/>
    </location>
</feature>
<keyword evidence="1" id="KW-0472">Membrane</keyword>
<feature type="transmembrane region" description="Helical" evidence="1">
    <location>
        <begin position="416"/>
        <end position="436"/>
    </location>
</feature>
<protein>
    <submittedName>
        <fullName evidence="2">Short-chain fatty acid transporter</fullName>
    </submittedName>
</protein>
<feature type="transmembrane region" description="Helical" evidence="1">
    <location>
        <begin position="56"/>
        <end position="79"/>
    </location>
</feature>
<dbReference type="Proteomes" id="UP000647339">
    <property type="component" value="Unassembled WGS sequence"/>
</dbReference>
<dbReference type="EMBL" id="BMIU01000013">
    <property type="protein sequence ID" value="GGF37081.1"/>
    <property type="molecule type" value="Genomic_DNA"/>
</dbReference>
<feature type="transmembrane region" description="Helical" evidence="1">
    <location>
        <begin position="260"/>
        <end position="280"/>
    </location>
</feature>
<proteinExistence type="predicted"/>
<dbReference type="InterPro" id="IPR006160">
    <property type="entry name" value="SCFA_transpt_AtoE"/>
</dbReference>
<evidence type="ECO:0000313" key="2">
    <source>
        <dbReference type="EMBL" id="GGF37081.1"/>
    </source>
</evidence>
<keyword evidence="3" id="KW-1185">Reference proteome</keyword>
<organism evidence="2 3">
    <name type="scientific">Echinicola rosea</name>
    <dbReference type="NCBI Taxonomy" id="1807691"/>
    <lineage>
        <taxon>Bacteria</taxon>
        <taxon>Pseudomonadati</taxon>
        <taxon>Bacteroidota</taxon>
        <taxon>Cytophagia</taxon>
        <taxon>Cytophagales</taxon>
        <taxon>Cyclobacteriaceae</taxon>
        <taxon>Echinicola</taxon>
    </lineage>
</organism>
<reference evidence="3" key="1">
    <citation type="journal article" date="2019" name="Int. J. Syst. Evol. Microbiol.">
        <title>The Global Catalogue of Microorganisms (GCM) 10K type strain sequencing project: providing services to taxonomists for standard genome sequencing and annotation.</title>
        <authorList>
            <consortium name="The Broad Institute Genomics Platform"/>
            <consortium name="The Broad Institute Genome Sequencing Center for Infectious Disease"/>
            <person name="Wu L."/>
            <person name="Ma J."/>
        </authorList>
    </citation>
    <scope>NUCLEOTIDE SEQUENCE [LARGE SCALE GENOMIC DNA]</scope>
    <source>
        <strain evidence="3">CGMCC 1.15407</strain>
    </source>
</reference>
<dbReference type="PANTHER" id="PTHR41983:SF2">
    <property type="entry name" value="SHORT-CHAIN FATTY ACID TRANSPORTER-RELATED"/>
    <property type="match status" value="1"/>
</dbReference>
<dbReference type="Pfam" id="PF02667">
    <property type="entry name" value="SCFA_trans"/>
    <property type="match status" value="2"/>
</dbReference>
<comment type="caution">
    <text evidence="2">The sequence shown here is derived from an EMBL/GenBank/DDBJ whole genome shotgun (WGS) entry which is preliminary data.</text>
</comment>
<gene>
    <name evidence="2" type="primary">atoE</name>
    <name evidence="2" type="ORF">GCM10011339_27010</name>
</gene>
<dbReference type="PANTHER" id="PTHR41983">
    <property type="entry name" value="SHORT-CHAIN FATTY ACID TRANSPORTER-RELATED"/>
    <property type="match status" value="1"/>
</dbReference>
<sequence>MPLKKQFQKLPFPTPFGLALLLSVCSVFFAVVETRPADRGVGDYTFQVLSYWKDGFWGLLAFSLQMVLILVFGHVLAISTPISKLLDKVATLARSNTHAVMLTGGVTMLAGYFNWGFGLILGAVLAKKMGEAASKSGLAINYPLVASSGYLGMMVWHGGFSGSAPLKVAEPGHFLEEEIGVVPISETLLSTFNITLNAMLVLVMLGLLYWLANHRKFNPKYPVDNGEYQLPKGKDKLGWVVGGVMCLLAASELVDVPARGWGFISLNYINFLLFGMGLIFHKSLASYVGATAEAMKGATGIVLQFPFYAGILGVLKSSGLLVLVAHYFVRISSPETFPFLAFFSSGLINLFVPSGGGQWAVQGPVIVAAAKEMELSIPAMVMVMAYGDEITNMLQPFWALPLLAITGISPREMLKFTAFFFLVGTVVFIVGIYLFLG</sequence>
<feature type="transmembrane region" description="Helical" evidence="1">
    <location>
        <begin position="12"/>
        <end position="32"/>
    </location>
</feature>
<evidence type="ECO:0000313" key="3">
    <source>
        <dbReference type="Proteomes" id="UP000647339"/>
    </source>
</evidence>
<feature type="transmembrane region" description="Helical" evidence="1">
    <location>
        <begin position="138"/>
        <end position="156"/>
    </location>
</feature>
<feature type="transmembrane region" description="Helical" evidence="1">
    <location>
        <begin position="99"/>
        <end position="126"/>
    </location>
</feature>
<keyword evidence="1" id="KW-0812">Transmembrane</keyword>
<name>A0ABQ1V546_9BACT</name>
<keyword evidence="1" id="KW-1133">Transmembrane helix</keyword>
<feature type="transmembrane region" description="Helical" evidence="1">
    <location>
        <begin position="194"/>
        <end position="212"/>
    </location>
</feature>
<dbReference type="RefSeq" id="WP_229683428.1">
    <property type="nucleotide sequence ID" value="NZ_BMIU01000013.1"/>
</dbReference>
<evidence type="ECO:0000256" key="1">
    <source>
        <dbReference type="SAM" id="Phobius"/>
    </source>
</evidence>